<dbReference type="Proteomes" id="UP001600107">
    <property type="component" value="Unassembled WGS sequence"/>
</dbReference>
<dbReference type="InterPro" id="IPR050879">
    <property type="entry name" value="Acyltransferase_3"/>
</dbReference>
<organism evidence="3 4">
    <name type="scientific">Flavobacterium zhoui</name>
    <dbReference type="NCBI Taxonomy" id="3230414"/>
    <lineage>
        <taxon>Bacteria</taxon>
        <taxon>Pseudomonadati</taxon>
        <taxon>Bacteroidota</taxon>
        <taxon>Flavobacteriia</taxon>
        <taxon>Flavobacteriales</taxon>
        <taxon>Flavobacteriaceae</taxon>
        <taxon>Flavobacterium</taxon>
    </lineage>
</organism>
<feature type="domain" description="Acyltransferase 3" evidence="2">
    <location>
        <begin position="8"/>
        <end position="364"/>
    </location>
</feature>
<keyword evidence="1" id="KW-1133">Transmembrane helix</keyword>
<reference evidence="3 4" key="1">
    <citation type="submission" date="2024-06" db="EMBL/GenBank/DDBJ databases">
        <title>Flavobacterium spp. isolated from glacier.</title>
        <authorList>
            <person name="Han D."/>
        </authorList>
    </citation>
    <scope>NUCLEOTIDE SEQUENCE [LARGE SCALE GENOMIC DNA]</scope>
    <source>
        <strain evidence="3 4">ZS1P70</strain>
    </source>
</reference>
<feature type="transmembrane region" description="Helical" evidence="1">
    <location>
        <begin position="162"/>
        <end position="182"/>
    </location>
</feature>
<keyword evidence="3" id="KW-0808">Transferase</keyword>
<feature type="transmembrane region" description="Helical" evidence="1">
    <location>
        <begin position="286"/>
        <end position="303"/>
    </location>
</feature>
<feature type="transmembrane region" description="Helical" evidence="1">
    <location>
        <begin position="252"/>
        <end position="274"/>
    </location>
</feature>
<feature type="transmembrane region" description="Helical" evidence="1">
    <location>
        <begin position="324"/>
        <end position="342"/>
    </location>
</feature>
<dbReference type="EC" id="2.3.-.-" evidence="3"/>
<comment type="caution">
    <text evidence="3">The sequence shown here is derived from an EMBL/GenBank/DDBJ whole genome shotgun (WGS) entry which is preliminary data.</text>
</comment>
<feature type="transmembrane region" description="Helical" evidence="1">
    <location>
        <begin position="58"/>
        <end position="79"/>
    </location>
</feature>
<evidence type="ECO:0000313" key="4">
    <source>
        <dbReference type="Proteomes" id="UP001600107"/>
    </source>
</evidence>
<dbReference type="Pfam" id="PF01757">
    <property type="entry name" value="Acyl_transf_3"/>
    <property type="match status" value="1"/>
</dbReference>
<proteinExistence type="predicted"/>
<keyword evidence="3" id="KW-0012">Acyltransferase</keyword>
<feature type="transmembrane region" description="Helical" evidence="1">
    <location>
        <begin position="189"/>
        <end position="204"/>
    </location>
</feature>
<dbReference type="PANTHER" id="PTHR23028:SF53">
    <property type="entry name" value="ACYL_TRANSF_3 DOMAIN-CONTAINING PROTEIN"/>
    <property type="match status" value="1"/>
</dbReference>
<accession>A0ABW6I6V0</accession>
<evidence type="ECO:0000259" key="2">
    <source>
        <dbReference type="Pfam" id="PF01757"/>
    </source>
</evidence>
<sequence length="383" mass="44219">MDKNTKIISLDVLRGLACLAVTIHHIFMFNPVFFKSYTTNIPSGNGIIDFLNFSALKFVWDGHAAVILFFVLSGFVLSISFFKNDTLNYKKYLLKRMCRIYLPFAVIIAIGSLGSNYFKHYERLLKFTDWLNKAWNKSITGTNFIDYLLMRDSDFVYLSQSIWSLPVEIKVSIFLPFVIVFFKKIKPKYDLVFVLLNMIVYHVGKRLGLQDILPDFALLYYLTFFMAGISLYKNHQQFVTIISKLTTTVKMALFFVSIMLYTNYSNLVFFLPWLTAFLEKMMPSDYLITLGSVLLMLLILSTSSDNKFLSNKYLVYVGKISFSLYLIHPIVIMIICFTMGAVLPFYVLHPLCFVASLIAAVAFYKFIELPTKKLGFVLTKKLK</sequence>
<feature type="transmembrane region" description="Helical" evidence="1">
    <location>
        <begin position="100"/>
        <end position="118"/>
    </location>
</feature>
<dbReference type="EMBL" id="JBHZPY010000010">
    <property type="protein sequence ID" value="MFE3871983.1"/>
    <property type="molecule type" value="Genomic_DNA"/>
</dbReference>
<dbReference type="GO" id="GO:0016746">
    <property type="term" value="F:acyltransferase activity"/>
    <property type="evidence" value="ECO:0007669"/>
    <property type="project" value="UniProtKB-KW"/>
</dbReference>
<keyword evidence="4" id="KW-1185">Reference proteome</keyword>
<dbReference type="InterPro" id="IPR002656">
    <property type="entry name" value="Acyl_transf_3_dom"/>
</dbReference>
<feature type="transmembrane region" description="Helical" evidence="1">
    <location>
        <begin position="348"/>
        <end position="367"/>
    </location>
</feature>
<protein>
    <submittedName>
        <fullName evidence="3">Acyltransferase family protein</fullName>
        <ecNumber evidence="3">2.3.-.-</ecNumber>
    </submittedName>
</protein>
<gene>
    <name evidence="3" type="ORF">ACFX5F_12200</name>
</gene>
<dbReference type="PANTHER" id="PTHR23028">
    <property type="entry name" value="ACETYLTRANSFERASE"/>
    <property type="match status" value="1"/>
</dbReference>
<feature type="transmembrane region" description="Helical" evidence="1">
    <location>
        <begin position="12"/>
        <end position="34"/>
    </location>
</feature>
<dbReference type="RefSeq" id="WP_379852313.1">
    <property type="nucleotide sequence ID" value="NZ_JBHZPY010000010.1"/>
</dbReference>
<evidence type="ECO:0000313" key="3">
    <source>
        <dbReference type="EMBL" id="MFE3871983.1"/>
    </source>
</evidence>
<keyword evidence="1" id="KW-0812">Transmembrane</keyword>
<feature type="transmembrane region" description="Helical" evidence="1">
    <location>
        <begin position="216"/>
        <end position="232"/>
    </location>
</feature>
<keyword evidence="1" id="KW-0472">Membrane</keyword>
<evidence type="ECO:0000256" key="1">
    <source>
        <dbReference type="SAM" id="Phobius"/>
    </source>
</evidence>
<name>A0ABW6I6V0_9FLAO</name>